<sequence>MAIFVPMWIQHIKCTLGSCINTSEYDDPLGHCCEGFFAPSLRFKIENLSSNWNSFSYSRAKRRSLHGSGQAERHVHL</sequence>
<name>A0A4Z1F458_9HELO</name>
<keyword evidence="2" id="KW-1185">Reference proteome</keyword>
<evidence type="ECO:0000313" key="2">
    <source>
        <dbReference type="Proteomes" id="UP000297777"/>
    </source>
</evidence>
<protein>
    <submittedName>
        <fullName evidence="1">Uncharacterized protein</fullName>
    </submittedName>
</protein>
<accession>A0A4Z1F458</accession>
<gene>
    <name evidence="1" type="ORF">BTUL_0009g00080</name>
</gene>
<dbReference type="EMBL" id="PQXH01000009">
    <property type="protein sequence ID" value="TGO18490.1"/>
    <property type="molecule type" value="Genomic_DNA"/>
</dbReference>
<dbReference type="AlphaFoldDB" id="A0A4Z1F458"/>
<organism evidence="1 2">
    <name type="scientific">Botrytis tulipae</name>
    <dbReference type="NCBI Taxonomy" id="87230"/>
    <lineage>
        <taxon>Eukaryota</taxon>
        <taxon>Fungi</taxon>
        <taxon>Dikarya</taxon>
        <taxon>Ascomycota</taxon>
        <taxon>Pezizomycotina</taxon>
        <taxon>Leotiomycetes</taxon>
        <taxon>Helotiales</taxon>
        <taxon>Sclerotiniaceae</taxon>
        <taxon>Botrytis</taxon>
    </lineage>
</organism>
<dbReference type="Proteomes" id="UP000297777">
    <property type="component" value="Unassembled WGS sequence"/>
</dbReference>
<evidence type="ECO:0000313" key="1">
    <source>
        <dbReference type="EMBL" id="TGO18490.1"/>
    </source>
</evidence>
<comment type="caution">
    <text evidence="1">The sequence shown here is derived from an EMBL/GenBank/DDBJ whole genome shotgun (WGS) entry which is preliminary data.</text>
</comment>
<proteinExistence type="predicted"/>
<reference evidence="1 2" key="1">
    <citation type="submission" date="2017-12" db="EMBL/GenBank/DDBJ databases">
        <title>Comparative genomics of Botrytis spp.</title>
        <authorList>
            <person name="Valero-Jimenez C.A."/>
            <person name="Tapia P."/>
            <person name="Veloso J."/>
            <person name="Silva-Moreno E."/>
            <person name="Staats M."/>
            <person name="Valdes J.H."/>
            <person name="Van Kan J.A.L."/>
        </authorList>
    </citation>
    <scope>NUCLEOTIDE SEQUENCE [LARGE SCALE GENOMIC DNA]</scope>
    <source>
        <strain evidence="1 2">Bt9001</strain>
    </source>
</reference>